<feature type="binding site" evidence="4">
    <location>
        <position position="159"/>
    </location>
    <ligand>
        <name>ATP</name>
        <dbReference type="ChEBI" id="CHEBI:30616"/>
    </ligand>
</feature>
<comment type="function">
    <text evidence="4">Catalyzes the ATP-dependent conversion of 5-aminoimidazole ribonucleotide (AIR) and HCO(3)(-) to N5-carboxyaminoimidazole ribonucleotide (N5-CAIR).</text>
</comment>
<dbReference type="SUPFAM" id="SSF56059">
    <property type="entry name" value="Glutathione synthetase ATP-binding domain-like"/>
    <property type="match status" value="1"/>
</dbReference>
<feature type="domain" description="ATP-grasp" evidence="6">
    <location>
        <begin position="123"/>
        <end position="307"/>
    </location>
</feature>
<dbReference type="NCBIfam" id="NF004679">
    <property type="entry name" value="PRK06019.1-5"/>
    <property type="match status" value="1"/>
</dbReference>
<dbReference type="GO" id="GO:0006189">
    <property type="term" value="P:'de novo' IMP biosynthetic process"/>
    <property type="evidence" value="ECO:0007669"/>
    <property type="project" value="UniProtKB-UniRule"/>
</dbReference>
<dbReference type="Gene3D" id="3.40.50.20">
    <property type="match status" value="1"/>
</dbReference>
<accession>A0A1Z1FE24</accession>
<dbReference type="SUPFAM" id="SSF51246">
    <property type="entry name" value="Rudiment single hybrid motif"/>
    <property type="match status" value="1"/>
</dbReference>
<dbReference type="RefSeq" id="WP_066847610.1">
    <property type="nucleotide sequence ID" value="NZ_CP019602.1"/>
</dbReference>
<dbReference type="OrthoDB" id="9804625at2"/>
<dbReference type="InterPro" id="IPR005875">
    <property type="entry name" value="PurK"/>
</dbReference>
<reference evidence="7 8" key="1">
    <citation type="submission" date="2017-01" db="EMBL/GenBank/DDBJ databases">
        <title>Complete genome sequence of esterase-producing bacterium Croceicoccus marinus E4A9.</title>
        <authorList>
            <person name="Wu Y.-H."/>
            <person name="Cheng H."/>
            <person name="Xu L."/>
            <person name="Huo Y.-Y."/>
            <person name="Wang C.-S."/>
            <person name="Xu X.-W."/>
        </authorList>
    </citation>
    <scope>NUCLEOTIDE SEQUENCE [LARGE SCALE GENOMIC DNA]</scope>
    <source>
        <strain evidence="7 8">E4A9</strain>
    </source>
</reference>
<sequence>MTSDSLSFADPIRHAAPIAPGSTIGILGGGQLGRMLAMAAAQLGYCCHVYAPDGDSVAADVSAGFTCAPYDDTGALAEFAAACDVITYEFENVPVAPLPSLGDTPLRSPARALEIAQDRLAEKRFVEQHGGTPAPFMAVENEAEFTAALERIGTPGILKTRRDGYDGKGQWRIMSPRDTEDLTLSGKQLIYEGFVDFTAEFSVILVRGLDGEIRFWDSAQNDHSSGILSRSVVPAGAAVASQVPAARELAARVAEALGYVGVLTLEFFATEKGPVFNEMAPRVHNSGHWTIEGARTSQFENHIRAICGLPLGLTDTIVPAVRMDNLIGEEANDWLSLLADPANHLHLYGKAEINPGRKMGHVTRLLTDGHG</sequence>
<dbReference type="InterPro" id="IPR011761">
    <property type="entry name" value="ATP-grasp"/>
</dbReference>
<dbReference type="Gene3D" id="3.30.1490.20">
    <property type="entry name" value="ATP-grasp fold, A domain"/>
    <property type="match status" value="1"/>
</dbReference>
<dbReference type="Proteomes" id="UP000195807">
    <property type="component" value="Chromosome"/>
</dbReference>
<dbReference type="SUPFAM" id="SSF52440">
    <property type="entry name" value="PreATP-grasp domain"/>
    <property type="match status" value="1"/>
</dbReference>
<dbReference type="GO" id="GO:0004638">
    <property type="term" value="F:phosphoribosylaminoimidazole carboxylase activity"/>
    <property type="evidence" value="ECO:0007669"/>
    <property type="project" value="InterPro"/>
</dbReference>
<dbReference type="GO" id="GO:0005829">
    <property type="term" value="C:cytosol"/>
    <property type="evidence" value="ECO:0007669"/>
    <property type="project" value="TreeGrafter"/>
</dbReference>
<dbReference type="AlphaFoldDB" id="A0A1Z1FE24"/>
<proteinExistence type="inferred from homology"/>
<evidence type="ECO:0000256" key="4">
    <source>
        <dbReference type="HAMAP-Rule" id="MF_01928"/>
    </source>
</evidence>
<keyword evidence="4 5" id="KW-0436">Ligase</keyword>
<evidence type="ECO:0000313" key="8">
    <source>
        <dbReference type="Proteomes" id="UP000195807"/>
    </source>
</evidence>
<evidence type="ECO:0000256" key="2">
    <source>
        <dbReference type="ARBA" id="ARBA00022755"/>
    </source>
</evidence>
<dbReference type="InterPro" id="IPR011054">
    <property type="entry name" value="Rudment_hybrid_motif"/>
</dbReference>
<dbReference type="InterPro" id="IPR013815">
    <property type="entry name" value="ATP_grasp_subdomain_1"/>
</dbReference>
<gene>
    <name evidence="4 5" type="primary">purK</name>
    <name evidence="7" type="ORF">A9D14_13960</name>
</gene>
<dbReference type="PROSITE" id="PS50975">
    <property type="entry name" value="ATP_GRASP"/>
    <property type="match status" value="1"/>
</dbReference>
<dbReference type="UniPathway" id="UPA00074">
    <property type="reaction ID" value="UER00942"/>
</dbReference>
<dbReference type="NCBIfam" id="TIGR01161">
    <property type="entry name" value="purK"/>
    <property type="match status" value="1"/>
</dbReference>
<comment type="pathway">
    <text evidence="4 5">Purine metabolism; IMP biosynthesis via de novo pathway; 5-amino-1-(5-phospho-D-ribosyl)imidazole-4-carboxylate from 5-amino-1-(5-phospho-D-ribosyl)imidazole (N5-CAIR route): step 1/2.</text>
</comment>
<comment type="similarity">
    <text evidence="4 5">Belongs to the PurK/PurT family.</text>
</comment>
<feature type="binding site" evidence="4">
    <location>
        <begin position="277"/>
        <end position="278"/>
    </location>
    <ligand>
        <name>ATP</name>
        <dbReference type="ChEBI" id="CHEBI:30616"/>
    </ligand>
</feature>
<evidence type="ECO:0000256" key="1">
    <source>
        <dbReference type="ARBA" id="ARBA00022741"/>
    </source>
</evidence>
<keyword evidence="8" id="KW-1185">Reference proteome</keyword>
<dbReference type="KEGG" id="cman:A9D14_13960"/>
<feature type="binding site" evidence="4">
    <location>
        <position position="119"/>
    </location>
    <ligand>
        <name>ATP</name>
        <dbReference type="ChEBI" id="CHEBI:30616"/>
    </ligand>
</feature>
<organism evidence="7 8">
    <name type="scientific">Croceicoccus marinus</name>
    <dbReference type="NCBI Taxonomy" id="450378"/>
    <lineage>
        <taxon>Bacteria</taxon>
        <taxon>Pseudomonadati</taxon>
        <taxon>Pseudomonadota</taxon>
        <taxon>Alphaproteobacteria</taxon>
        <taxon>Sphingomonadales</taxon>
        <taxon>Erythrobacteraceae</taxon>
        <taxon>Croceicoccus</taxon>
    </lineage>
</organism>
<name>A0A1Z1FE24_9SPHN</name>
<dbReference type="Pfam" id="PF17769">
    <property type="entry name" value="PurK_C"/>
    <property type="match status" value="1"/>
</dbReference>
<dbReference type="InterPro" id="IPR054350">
    <property type="entry name" value="PurT/PurK_preATP-grasp"/>
</dbReference>
<dbReference type="GO" id="GO:0034028">
    <property type="term" value="F:5-(carboxyamino)imidazole ribonucleotide synthase activity"/>
    <property type="evidence" value="ECO:0007669"/>
    <property type="project" value="UniProtKB-UniRule"/>
</dbReference>
<dbReference type="NCBIfam" id="NF004676">
    <property type="entry name" value="PRK06019.1-2"/>
    <property type="match status" value="1"/>
</dbReference>
<dbReference type="EMBL" id="CP019602">
    <property type="protein sequence ID" value="ARU17069.1"/>
    <property type="molecule type" value="Genomic_DNA"/>
</dbReference>
<dbReference type="PANTHER" id="PTHR11609">
    <property type="entry name" value="PURINE BIOSYNTHESIS PROTEIN 6/7, PUR6/7"/>
    <property type="match status" value="1"/>
</dbReference>
<feature type="binding site" evidence="4">
    <location>
        <begin position="192"/>
        <end position="195"/>
    </location>
    <ligand>
        <name>ATP</name>
        <dbReference type="ChEBI" id="CHEBI:30616"/>
    </ligand>
</feature>
<dbReference type="HAMAP" id="MF_01928">
    <property type="entry name" value="PurK"/>
    <property type="match status" value="1"/>
</dbReference>
<feature type="binding site" evidence="4">
    <location>
        <begin position="164"/>
        <end position="170"/>
    </location>
    <ligand>
        <name>ATP</name>
        <dbReference type="ChEBI" id="CHEBI:30616"/>
    </ligand>
</feature>
<dbReference type="Pfam" id="PF22660">
    <property type="entry name" value="RS_preATP-grasp-like"/>
    <property type="match status" value="1"/>
</dbReference>
<evidence type="ECO:0000259" key="6">
    <source>
        <dbReference type="PROSITE" id="PS50975"/>
    </source>
</evidence>
<evidence type="ECO:0000313" key="7">
    <source>
        <dbReference type="EMBL" id="ARU17069.1"/>
    </source>
</evidence>
<comment type="subunit">
    <text evidence="4 5">Homodimer.</text>
</comment>
<comment type="function">
    <text evidence="5">Catalyzes the ATP-dependent conversion of 5-aminoimidazole ribonucleotide (AIR) and HCO(3)- to N5-carboxyaminoimidazole ribonucleotide (N5-CAIR).</text>
</comment>
<keyword evidence="2 4" id="KW-0658">Purine biosynthesis</keyword>
<protein>
    <recommendedName>
        <fullName evidence="4 5">N5-carboxyaminoimidazole ribonucleotide synthase</fullName>
        <shortName evidence="4 5">N5-CAIR synthase</shortName>
        <ecNumber evidence="4 5">6.3.4.18</ecNumber>
    </recommendedName>
    <alternativeName>
        <fullName evidence="4 5">5-(carboxyamino)imidazole ribonucleotide synthetase</fullName>
    </alternativeName>
</protein>
<dbReference type="Gene3D" id="3.30.470.20">
    <property type="entry name" value="ATP-grasp fold, B domain"/>
    <property type="match status" value="1"/>
</dbReference>
<comment type="catalytic activity">
    <reaction evidence="4 5">
        <text>5-amino-1-(5-phospho-beta-D-ribosyl)imidazole + hydrogencarbonate + ATP = 5-carboxyamino-1-(5-phospho-D-ribosyl)imidazole + ADP + phosphate + 2 H(+)</text>
        <dbReference type="Rhea" id="RHEA:19317"/>
        <dbReference type="ChEBI" id="CHEBI:15378"/>
        <dbReference type="ChEBI" id="CHEBI:17544"/>
        <dbReference type="ChEBI" id="CHEBI:30616"/>
        <dbReference type="ChEBI" id="CHEBI:43474"/>
        <dbReference type="ChEBI" id="CHEBI:58730"/>
        <dbReference type="ChEBI" id="CHEBI:137981"/>
        <dbReference type="ChEBI" id="CHEBI:456216"/>
        <dbReference type="EC" id="6.3.4.18"/>
    </reaction>
</comment>
<evidence type="ECO:0000256" key="5">
    <source>
        <dbReference type="RuleBase" id="RU361200"/>
    </source>
</evidence>
<keyword evidence="3 4" id="KW-0067">ATP-binding</keyword>
<feature type="binding site" evidence="4">
    <location>
        <position position="200"/>
    </location>
    <ligand>
        <name>ATP</name>
        <dbReference type="ChEBI" id="CHEBI:30616"/>
    </ligand>
</feature>
<dbReference type="GO" id="GO:0046872">
    <property type="term" value="F:metal ion binding"/>
    <property type="evidence" value="ECO:0007669"/>
    <property type="project" value="InterPro"/>
</dbReference>
<dbReference type="InterPro" id="IPR016185">
    <property type="entry name" value="PreATP-grasp_dom_sf"/>
</dbReference>
<evidence type="ECO:0000256" key="3">
    <source>
        <dbReference type="ARBA" id="ARBA00022840"/>
    </source>
</evidence>
<dbReference type="PANTHER" id="PTHR11609:SF5">
    <property type="entry name" value="PHOSPHORIBOSYLAMINOIMIDAZOLE CARBOXYLASE"/>
    <property type="match status" value="1"/>
</dbReference>
<dbReference type="Pfam" id="PF02222">
    <property type="entry name" value="ATP-grasp"/>
    <property type="match status" value="1"/>
</dbReference>
<keyword evidence="1 4" id="KW-0547">Nucleotide-binding</keyword>
<dbReference type="STRING" id="450378.GCA_001661675_02803"/>
<dbReference type="GO" id="GO:0005524">
    <property type="term" value="F:ATP binding"/>
    <property type="evidence" value="ECO:0007669"/>
    <property type="project" value="UniProtKB-UniRule"/>
</dbReference>
<dbReference type="EC" id="6.3.4.18" evidence="4 5"/>
<feature type="binding site" evidence="4">
    <location>
        <position position="223"/>
    </location>
    <ligand>
        <name>ATP</name>
        <dbReference type="ChEBI" id="CHEBI:30616"/>
    </ligand>
</feature>
<dbReference type="InterPro" id="IPR003135">
    <property type="entry name" value="ATP-grasp_carboxylate-amine"/>
</dbReference>
<dbReference type="InterPro" id="IPR040686">
    <property type="entry name" value="PurK_C"/>
</dbReference>